<dbReference type="AlphaFoldDB" id="A0A7H2BEP3"/>
<evidence type="ECO:0000313" key="5">
    <source>
        <dbReference type="EMBL" id="QNV38139.1"/>
    </source>
</evidence>
<evidence type="ECO:0000256" key="1">
    <source>
        <dbReference type="ARBA" id="ARBA00022630"/>
    </source>
</evidence>
<name>A0A7H2BEP3_9MICC</name>
<dbReference type="Gene3D" id="3.50.50.60">
    <property type="entry name" value="FAD/NAD(P)-binding domain"/>
    <property type="match status" value="1"/>
</dbReference>
<keyword evidence="2" id="KW-0560">Oxidoreductase</keyword>
<dbReference type="Proteomes" id="UP000516404">
    <property type="component" value="Chromosome"/>
</dbReference>
<dbReference type="GeneID" id="96625020"/>
<keyword evidence="3" id="KW-0503">Monooxygenase</keyword>
<sequence>MAENIIRQADVIIAGAGIGGLTAALALHEHGINALVLESTRELKPLGVGINLQLQAADALTEMNLREQLENIAIPPQNLCI</sequence>
<dbReference type="Pfam" id="PF00890">
    <property type="entry name" value="FAD_binding_2"/>
    <property type="match status" value="1"/>
</dbReference>
<dbReference type="PANTHER" id="PTHR13789:SF268">
    <property type="entry name" value="5-METHYLPHENAZINE-1-CARBOXYLATE 1-MONOOXYGENASE"/>
    <property type="match status" value="1"/>
</dbReference>
<dbReference type="Gene3D" id="3.30.9.30">
    <property type="match status" value="1"/>
</dbReference>
<evidence type="ECO:0000259" key="4">
    <source>
        <dbReference type="Pfam" id="PF00890"/>
    </source>
</evidence>
<dbReference type="InterPro" id="IPR050493">
    <property type="entry name" value="FAD-dep_Monooxygenase_BioMet"/>
</dbReference>
<accession>A0A7H2BEP3</accession>
<feature type="domain" description="FAD-dependent oxidoreductase 2 FAD-binding" evidence="4">
    <location>
        <begin position="10"/>
        <end position="42"/>
    </location>
</feature>
<dbReference type="InterPro" id="IPR036188">
    <property type="entry name" value="FAD/NAD-bd_sf"/>
</dbReference>
<dbReference type="KEGG" id="rter:IDM49_02305"/>
<dbReference type="PANTHER" id="PTHR13789">
    <property type="entry name" value="MONOOXYGENASE"/>
    <property type="match status" value="1"/>
</dbReference>
<dbReference type="RefSeq" id="WP_190724886.1">
    <property type="nucleotide sequence ID" value="NZ_CP061539.1"/>
</dbReference>
<reference evidence="5 6" key="1">
    <citation type="submission" date="2020-09" db="EMBL/GenBank/DDBJ databases">
        <title>Investigation of environmental microbes.</title>
        <authorList>
            <person name="Ou Y."/>
            <person name="Kang Q."/>
        </authorList>
    </citation>
    <scope>NUCLEOTIDE SEQUENCE [LARGE SCALE GENOMIC DNA]</scope>
    <source>
        <strain evidence="5 6">KJZ-14</strain>
    </source>
</reference>
<proteinExistence type="predicted"/>
<organism evidence="5 6">
    <name type="scientific">Rothia terrae</name>
    <dbReference type="NCBI Taxonomy" id="396015"/>
    <lineage>
        <taxon>Bacteria</taxon>
        <taxon>Bacillati</taxon>
        <taxon>Actinomycetota</taxon>
        <taxon>Actinomycetes</taxon>
        <taxon>Micrococcales</taxon>
        <taxon>Micrococcaceae</taxon>
        <taxon>Rothia</taxon>
    </lineage>
</organism>
<dbReference type="InterPro" id="IPR003953">
    <property type="entry name" value="FAD-dep_OxRdtase_2_FAD-bd"/>
</dbReference>
<dbReference type="GO" id="GO:0004497">
    <property type="term" value="F:monooxygenase activity"/>
    <property type="evidence" value="ECO:0007669"/>
    <property type="project" value="UniProtKB-KW"/>
</dbReference>
<evidence type="ECO:0000313" key="6">
    <source>
        <dbReference type="Proteomes" id="UP000516404"/>
    </source>
</evidence>
<gene>
    <name evidence="5" type="ORF">IDM49_02305</name>
</gene>
<evidence type="ECO:0000256" key="3">
    <source>
        <dbReference type="ARBA" id="ARBA00023033"/>
    </source>
</evidence>
<evidence type="ECO:0000256" key="2">
    <source>
        <dbReference type="ARBA" id="ARBA00023002"/>
    </source>
</evidence>
<dbReference type="EMBL" id="CP061539">
    <property type="protein sequence ID" value="QNV38139.1"/>
    <property type="molecule type" value="Genomic_DNA"/>
</dbReference>
<dbReference type="SUPFAM" id="SSF51905">
    <property type="entry name" value="FAD/NAD(P)-binding domain"/>
    <property type="match status" value="1"/>
</dbReference>
<keyword evidence="6" id="KW-1185">Reference proteome</keyword>
<keyword evidence="1" id="KW-0285">Flavoprotein</keyword>
<protein>
    <submittedName>
        <fullName evidence="5">FAD-binding protein</fullName>
    </submittedName>
</protein>